<evidence type="ECO:0000313" key="3">
    <source>
        <dbReference type="EMBL" id="GAI37646.1"/>
    </source>
</evidence>
<evidence type="ECO:0000313" key="2">
    <source>
        <dbReference type="EMBL" id="GAH23346.1"/>
    </source>
</evidence>
<dbReference type="SUPFAM" id="SSF46955">
    <property type="entry name" value="Putative DNA-binding domain"/>
    <property type="match status" value="1"/>
</dbReference>
<dbReference type="NCBIfam" id="TIGR01764">
    <property type="entry name" value="excise"/>
    <property type="match status" value="1"/>
</dbReference>
<dbReference type="GO" id="GO:0003677">
    <property type="term" value="F:DNA binding"/>
    <property type="evidence" value="ECO:0007669"/>
    <property type="project" value="InterPro"/>
</dbReference>
<protein>
    <recommendedName>
        <fullName evidence="1">Helix-turn-helix domain-containing protein</fullName>
    </recommendedName>
</protein>
<proteinExistence type="predicted"/>
<dbReference type="InterPro" id="IPR009061">
    <property type="entry name" value="DNA-bd_dom_put_sf"/>
</dbReference>
<dbReference type="AlphaFoldDB" id="X1P5A8"/>
<name>X1P5A8_9ZZZZ</name>
<comment type="caution">
    <text evidence="3">The sequence shown here is derived from an EMBL/GenBank/DDBJ whole genome shotgun (WGS) entry which is preliminary data.</text>
</comment>
<dbReference type="Pfam" id="PF12728">
    <property type="entry name" value="HTH_17"/>
    <property type="match status" value="1"/>
</dbReference>
<dbReference type="EMBL" id="BARV01026149">
    <property type="protein sequence ID" value="GAI37646.1"/>
    <property type="molecule type" value="Genomic_DNA"/>
</dbReference>
<accession>X1P5A8</accession>
<dbReference type="InterPro" id="IPR041657">
    <property type="entry name" value="HTH_17"/>
</dbReference>
<evidence type="ECO:0000259" key="1">
    <source>
        <dbReference type="Pfam" id="PF12728"/>
    </source>
</evidence>
<gene>
    <name evidence="2" type="ORF">S03H2_07369</name>
    <name evidence="3" type="ORF">S06H3_42308</name>
</gene>
<reference evidence="3" key="1">
    <citation type="journal article" date="2014" name="Front. Microbiol.">
        <title>High frequency of phylogenetically diverse reductive dehalogenase-homologous genes in deep subseafloor sedimentary metagenomes.</title>
        <authorList>
            <person name="Kawai M."/>
            <person name="Futagami T."/>
            <person name="Toyoda A."/>
            <person name="Takaki Y."/>
            <person name="Nishi S."/>
            <person name="Hori S."/>
            <person name="Arai W."/>
            <person name="Tsubouchi T."/>
            <person name="Morono Y."/>
            <person name="Uchiyama I."/>
            <person name="Ito T."/>
            <person name="Fujiyama A."/>
            <person name="Inagaki F."/>
            <person name="Takami H."/>
        </authorList>
    </citation>
    <scope>NUCLEOTIDE SEQUENCE</scope>
    <source>
        <strain evidence="3">Expedition CK06-06</strain>
    </source>
</reference>
<organism evidence="3">
    <name type="scientific">marine sediment metagenome</name>
    <dbReference type="NCBI Taxonomy" id="412755"/>
    <lineage>
        <taxon>unclassified sequences</taxon>
        <taxon>metagenomes</taxon>
        <taxon>ecological metagenomes</taxon>
    </lineage>
</organism>
<dbReference type="EMBL" id="BARU01003391">
    <property type="protein sequence ID" value="GAH23346.1"/>
    <property type="molecule type" value="Genomic_DNA"/>
</dbReference>
<dbReference type="InterPro" id="IPR010093">
    <property type="entry name" value="SinI_DNA-bd"/>
</dbReference>
<feature type="domain" description="Helix-turn-helix" evidence="1">
    <location>
        <begin position="16"/>
        <end position="65"/>
    </location>
</feature>
<sequence length="69" mass="7869">MSERAVTEIKIQADEVLTVPEAAKRLGKPKMTLYRWIDANKILWLKFGGILFIPVSEIERLKNEQAAEA</sequence>